<evidence type="ECO:0008006" key="4">
    <source>
        <dbReference type="Google" id="ProtNLM"/>
    </source>
</evidence>
<organism evidence="2 3">
    <name type="scientific">Dillenia turbinata</name>
    <dbReference type="NCBI Taxonomy" id="194707"/>
    <lineage>
        <taxon>Eukaryota</taxon>
        <taxon>Viridiplantae</taxon>
        <taxon>Streptophyta</taxon>
        <taxon>Embryophyta</taxon>
        <taxon>Tracheophyta</taxon>
        <taxon>Spermatophyta</taxon>
        <taxon>Magnoliopsida</taxon>
        <taxon>eudicotyledons</taxon>
        <taxon>Gunneridae</taxon>
        <taxon>Pentapetalae</taxon>
        <taxon>Dilleniales</taxon>
        <taxon>Dilleniaceae</taxon>
        <taxon>Dillenia</taxon>
    </lineage>
</organism>
<feature type="region of interest" description="Disordered" evidence="1">
    <location>
        <begin position="55"/>
        <end position="94"/>
    </location>
</feature>
<protein>
    <recommendedName>
        <fullName evidence="4">Ribosomal protein L34Ae</fullName>
    </recommendedName>
</protein>
<proteinExistence type="predicted"/>
<keyword evidence="3" id="KW-1185">Reference proteome</keyword>
<comment type="caution">
    <text evidence="2">The sequence shown here is derived from an EMBL/GenBank/DDBJ whole genome shotgun (WGS) entry which is preliminary data.</text>
</comment>
<dbReference type="Proteomes" id="UP001370490">
    <property type="component" value="Unassembled WGS sequence"/>
</dbReference>
<reference evidence="2 3" key="1">
    <citation type="submission" date="2023-12" db="EMBL/GenBank/DDBJ databases">
        <title>A high-quality genome assembly for Dillenia turbinata (Dilleniales).</title>
        <authorList>
            <person name="Chanderbali A."/>
        </authorList>
    </citation>
    <scope>NUCLEOTIDE SEQUENCE [LARGE SCALE GENOMIC DNA]</scope>
    <source>
        <strain evidence="2">LSX21</strain>
        <tissue evidence="2">Leaf</tissue>
    </source>
</reference>
<dbReference type="InterPro" id="IPR012870">
    <property type="entry name" value="DUF1666"/>
</dbReference>
<evidence type="ECO:0000313" key="2">
    <source>
        <dbReference type="EMBL" id="KAK6925256.1"/>
    </source>
</evidence>
<accession>A0AAN8V808</accession>
<dbReference type="Pfam" id="PF07891">
    <property type="entry name" value="DUF1666"/>
    <property type="match status" value="1"/>
</dbReference>
<dbReference type="AlphaFoldDB" id="A0AAN8V808"/>
<feature type="compositionally biased region" description="Acidic residues" evidence="1">
    <location>
        <begin position="59"/>
        <end position="86"/>
    </location>
</feature>
<dbReference type="EMBL" id="JBAMMX010000016">
    <property type="protein sequence ID" value="KAK6925256.1"/>
    <property type="molecule type" value="Genomic_DNA"/>
</dbReference>
<evidence type="ECO:0000256" key="1">
    <source>
        <dbReference type="SAM" id="MobiDB-lite"/>
    </source>
</evidence>
<evidence type="ECO:0000313" key="3">
    <source>
        <dbReference type="Proteomes" id="UP001370490"/>
    </source>
</evidence>
<dbReference type="PANTHER" id="PTHR46702:SF2">
    <property type="entry name" value="DNA LIGASE (DUF1666)"/>
    <property type="match status" value="1"/>
</dbReference>
<sequence>MPCSKETLVGLFFNITSSFKLLLCAFYFSFVLLAKLFHSFWSYHTIERSHDALEFGSCSEEEVEEEDEDEENEDEDEEEEEEEEREEHEQEQSYDGYYHKECMDNDSLVADILCGGETLSFLHADNLHTYHVPSEEVTNQHQPIFEYSDHENDLTEPPSVYASPAAESEQNMGPEIIVDTPNPKGDKDFFYDSDPYENRLHSLSTIRTKPNDPLVTNDRVYHAIAGTYGDKEKEHAKEETKFFRDEKFYIFDPPRMETKKFEVQEKDNDGIFCDSFTVGSTSKSSSEWRSSINYANSGTDDPFSSSSRRSCPKWESYTVFQKYDEEMLFLDRISAQKLYETESLRSFEVCPRSISQRIVQKLSTRTKKLSDSHRNPYYELEAAYVAQICLTWEALNWNYKNFQSLRAARRDFDPGCPAKIAQQFQQFHVLLQRYIENEPYEYGKRPEIYARMRKLAPKLLQVPEYRDTEDDPKDKEYGSRISSNLFLLILEDCIHTFMNFLKADREKRCQIFKRFFKKKHRSSVDQTLLLFVKKANTKKQVKLKDMRRGRKCFIKRSLKEGEDMEILMGLIDLKVVSRVLRMTDISEEQLHWCQEKMSRVSVSEGKLHRDSTPLFFPAH</sequence>
<name>A0AAN8V808_9MAGN</name>
<dbReference type="PANTHER" id="PTHR46702">
    <property type="entry name" value="DNA LIGASE (DUF1666)-RELATED"/>
    <property type="match status" value="1"/>
</dbReference>
<gene>
    <name evidence="2" type="ORF">RJ641_009582</name>
</gene>